<dbReference type="Proteomes" id="UP000003751">
    <property type="component" value="Unassembled WGS sequence"/>
</dbReference>
<accession>E7QZQ3</accession>
<reference evidence="1 2" key="1">
    <citation type="journal article" date="2014" name="ISME J.">
        <title>Trehalose/2-sulfotrehalose biosynthesis and glycine-betaine uptake are widely spread mechanisms for osmoadaptation in the Halobacteriales.</title>
        <authorList>
            <person name="Youssef N.H."/>
            <person name="Savage-Ashlock K.N."/>
            <person name="McCully A.L."/>
            <person name="Luedtke B."/>
            <person name="Shaw E.I."/>
            <person name="Hoff W.D."/>
            <person name="Elshahed M.S."/>
        </authorList>
    </citation>
    <scope>NUCLEOTIDE SEQUENCE [LARGE SCALE GENOMIC DNA]</scope>
    <source>
        <strain evidence="1 2">DX253</strain>
    </source>
</reference>
<dbReference type="AlphaFoldDB" id="E7QZQ3"/>
<evidence type="ECO:0000313" key="1">
    <source>
        <dbReference type="EMBL" id="EFW90174.1"/>
    </source>
</evidence>
<name>E7QZQ3_HALPU</name>
<gene>
    <name evidence="1" type="ORF">ZOD2009_21312</name>
</gene>
<dbReference type="EMBL" id="AEMG01000029">
    <property type="protein sequence ID" value="EFW90174.1"/>
    <property type="molecule type" value="Genomic_DNA"/>
</dbReference>
<sequence>MYRTELRVGRPFEQLTTISSALDDVSLEFNGDFPTIH</sequence>
<comment type="caution">
    <text evidence="1">The sequence shown here is derived from an EMBL/GenBank/DDBJ whole genome shotgun (WGS) entry which is preliminary data.</text>
</comment>
<evidence type="ECO:0000313" key="2">
    <source>
        <dbReference type="Proteomes" id="UP000003751"/>
    </source>
</evidence>
<protein>
    <submittedName>
        <fullName evidence="1">Uncharacterized protein</fullName>
    </submittedName>
</protein>
<proteinExistence type="predicted"/>
<organism evidence="1 2">
    <name type="scientific">Haladaptatus paucihalophilus DX253</name>
    <dbReference type="NCBI Taxonomy" id="797209"/>
    <lineage>
        <taxon>Archaea</taxon>
        <taxon>Methanobacteriati</taxon>
        <taxon>Methanobacteriota</taxon>
        <taxon>Stenosarchaea group</taxon>
        <taxon>Halobacteria</taxon>
        <taxon>Halobacteriales</taxon>
        <taxon>Haladaptataceae</taxon>
        <taxon>Haladaptatus</taxon>
    </lineage>
</organism>